<feature type="signal peptide" evidence="1">
    <location>
        <begin position="1"/>
        <end position="24"/>
    </location>
</feature>
<sequence>MQQISRFTLLVLFTAAIHANTTAAAPADDFHVLLDEHWATTQREQVYFRSDPDAFRMNGALPSFSADAYSRRQAYNESVLDRLNRIDLDSLTGQDRISYRVFRYERMTERDSYEQPDRYFPVNALFGYHTYFVNAPANMAFITSQDYERYLVSLADFPRYNAEHLKLLRDAAQRGYAQHCEAMSGYDMTISQLIVATPEDSPLFAPFTRFPAAITEDDRQRFAARGAELIRDSIMPGFRDLLEVFNNEYIPHCRKSAGIINVHRGREYYEYLLRYFTTTSMTPADIHELGMAELARIRDEMEAVRSQLGFAGGLRDFFEHLRNAPEFYAGSEKALLGNAALIAKTAEGELPRFFTRLPRGTYNIKSNPGRGAYYVAATGDGTTPGTYFIDTTDLRAAPLYALTALTLHEAVPGHHLQSALALELDLPAFRRSIYHSAFGEGWGLYSERLGLEMGMYTDPYDNFGRLSYEAWRATRLVVDTGLHMFGWNRLQAIDFMLKNTGLTRSEIENEVDRYITWPAQATSYKIGELRIRALRQQAEQALGTRFDIRRFHDVVVGNGSLPIAVLEEIVAEWIKAQAAEH</sequence>
<dbReference type="PANTHER" id="PTHR33361:SF2">
    <property type="entry name" value="DUF885 DOMAIN-CONTAINING PROTEIN"/>
    <property type="match status" value="1"/>
</dbReference>
<organism evidence="2 3">
    <name type="scientific">Woeseia oceani</name>
    <dbReference type="NCBI Taxonomy" id="1548547"/>
    <lineage>
        <taxon>Bacteria</taxon>
        <taxon>Pseudomonadati</taxon>
        <taxon>Pseudomonadota</taxon>
        <taxon>Gammaproteobacteria</taxon>
        <taxon>Woeseiales</taxon>
        <taxon>Woeseiaceae</taxon>
        <taxon>Woeseia</taxon>
    </lineage>
</organism>
<dbReference type="KEGG" id="woc:BA177_08025"/>
<evidence type="ECO:0008006" key="4">
    <source>
        <dbReference type="Google" id="ProtNLM"/>
    </source>
</evidence>
<evidence type="ECO:0000256" key="1">
    <source>
        <dbReference type="SAM" id="SignalP"/>
    </source>
</evidence>
<dbReference type="Pfam" id="PF05960">
    <property type="entry name" value="DUF885"/>
    <property type="match status" value="1"/>
</dbReference>
<dbReference type="EMBL" id="CP016268">
    <property type="protein sequence ID" value="ANO51158.1"/>
    <property type="molecule type" value="Genomic_DNA"/>
</dbReference>
<protein>
    <recommendedName>
        <fullName evidence="4">DUF885 domain-containing protein</fullName>
    </recommendedName>
</protein>
<gene>
    <name evidence="2" type="ORF">BA177_08025</name>
</gene>
<accession>A0A193LFB7</accession>
<dbReference type="RefSeq" id="WP_068615204.1">
    <property type="nucleotide sequence ID" value="NZ_CP016268.1"/>
</dbReference>
<dbReference type="PANTHER" id="PTHR33361">
    <property type="entry name" value="GLR0591 PROTEIN"/>
    <property type="match status" value="1"/>
</dbReference>
<dbReference type="AlphaFoldDB" id="A0A193LFB7"/>
<evidence type="ECO:0000313" key="2">
    <source>
        <dbReference type="EMBL" id="ANO51158.1"/>
    </source>
</evidence>
<feature type="chain" id="PRO_5008260182" description="DUF885 domain-containing protein" evidence="1">
    <location>
        <begin position="25"/>
        <end position="581"/>
    </location>
</feature>
<dbReference type="STRING" id="1548547.BA177_08025"/>
<dbReference type="InterPro" id="IPR010281">
    <property type="entry name" value="DUF885"/>
</dbReference>
<name>A0A193LFB7_9GAMM</name>
<proteinExistence type="predicted"/>
<dbReference type="OrthoDB" id="9769898at2"/>
<keyword evidence="1" id="KW-0732">Signal</keyword>
<keyword evidence="3" id="KW-1185">Reference proteome</keyword>
<reference evidence="2 3" key="1">
    <citation type="submission" date="2016-06" db="EMBL/GenBank/DDBJ databases">
        <title>Complete genome sequence of a deep-branching marine Gamma Proteobacterium Woeseia oceani type strain XK5.</title>
        <authorList>
            <person name="Mu D."/>
            <person name="Du Z."/>
        </authorList>
    </citation>
    <scope>NUCLEOTIDE SEQUENCE [LARGE SCALE GENOMIC DNA]</scope>
    <source>
        <strain evidence="2 3">XK5</strain>
    </source>
</reference>
<dbReference type="Proteomes" id="UP000092695">
    <property type="component" value="Chromosome"/>
</dbReference>
<evidence type="ECO:0000313" key="3">
    <source>
        <dbReference type="Proteomes" id="UP000092695"/>
    </source>
</evidence>